<keyword evidence="4 6" id="KW-0663">Pyridoxal phosphate</keyword>
<comment type="similarity">
    <text evidence="6">Belongs to the trans-sulfuration enzymes family.</text>
</comment>
<dbReference type="InterPro" id="IPR054542">
    <property type="entry name" value="Cys_met_metab_PP"/>
</dbReference>
<dbReference type="GO" id="GO:0047804">
    <property type="term" value="F:cysteine-S-conjugate beta-lyase activity"/>
    <property type="evidence" value="ECO:0007669"/>
    <property type="project" value="UniProtKB-EC"/>
</dbReference>
<evidence type="ECO:0000256" key="5">
    <source>
        <dbReference type="ARBA" id="ARBA00023239"/>
    </source>
</evidence>
<dbReference type="PANTHER" id="PTHR11808">
    <property type="entry name" value="TRANS-SULFURATION ENZYME FAMILY MEMBER"/>
    <property type="match status" value="1"/>
</dbReference>
<keyword evidence="3" id="KW-0028">Amino-acid biosynthesis</keyword>
<evidence type="ECO:0000256" key="4">
    <source>
        <dbReference type="ARBA" id="ARBA00022898"/>
    </source>
</evidence>
<sequence length="171" mass="18101">MSVEEEPGVSTLLMNFSNEFDPYGALSTPLYQTATFKQPSATENGPYDYTRSGNPTRDALESLLAKLDKADRALCFTSGMAALAAVTHLLGTGEEIVAGDDLYGGTDRLLSRKIAEMAHAHGALLLVDNSIMSPVLSRPLELGADIVMHSATKFIAGHSDVMAGVLAVKGE</sequence>
<evidence type="ECO:0000256" key="3">
    <source>
        <dbReference type="ARBA" id="ARBA00022605"/>
    </source>
</evidence>
<evidence type="ECO:0000313" key="7">
    <source>
        <dbReference type="EMBL" id="KDO40174.1"/>
    </source>
</evidence>
<comment type="cofactor">
    <cofactor evidence="1 6">
        <name>pyridoxal 5'-phosphate</name>
        <dbReference type="ChEBI" id="CHEBI:597326"/>
    </cofactor>
</comment>
<dbReference type="InterPro" id="IPR015421">
    <property type="entry name" value="PyrdxlP-dep_Trfase_major"/>
</dbReference>
<dbReference type="InterPro" id="IPR015424">
    <property type="entry name" value="PyrdxlP-dep_Trfase"/>
</dbReference>
<evidence type="ECO:0000256" key="1">
    <source>
        <dbReference type="ARBA" id="ARBA00001933"/>
    </source>
</evidence>
<dbReference type="AlphaFoldDB" id="A0A067DB30"/>
<proteinExistence type="inferred from homology"/>
<dbReference type="SUPFAM" id="SSF53383">
    <property type="entry name" value="PLP-dependent transferases"/>
    <property type="match status" value="1"/>
</dbReference>
<protein>
    <recommendedName>
        <fullName evidence="2">cysteine-S-conjugate beta-lyase</fullName>
        <ecNumber evidence="2">4.4.1.13</ecNumber>
    </recommendedName>
</protein>
<dbReference type="Pfam" id="PF01053">
    <property type="entry name" value="Cys_Met_Meta_PP"/>
    <property type="match status" value="2"/>
</dbReference>
<dbReference type="InterPro" id="IPR000277">
    <property type="entry name" value="Cys/Met-Metab_PyrdxlP-dep_enz"/>
</dbReference>
<dbReference type="Proteomes" id="UP000027120">
    <property type="component" value="Unassembled WGS sequence"/>
</dbReference>
<name>A0A067DB30_CITSI</name>
<keyword evidence="8" id="KW-1185">Reference proteome</keyword>
<accession>A0A067DB30</accession>
<dbReference type="EC" id="4.4.1.13" evidence="2"/>
<evidence type="ECO:0000256" key="2">
    <source>
        <dbReference type="ARBA" id="ARBA00012224"/>
    </source>
</evidence>
<dbReference type="GO" id="GO:0030170">
    <property type="term" value="F:pyridoxal phosphate binding"/>
    <property type="evidence" value="ECO:0007669"/>
    <property type="project" value="InterPro"/>
</dbReference>
<dbReference type="Gene3D" id="3.40.640.10">
    <property type="entry name" value="Type I PLP-dependent aspartate aminotransferase-like (Major domain)"/>
    <property type="match status" value="2"/>
</dbReference>
<gene>
    <name evidence="7" type="ORF">CISIN_1g0166121mg</name>
</gene>
<dbReference type="GO" id="GO:0008652">
    <property type="term" value="P:amino acid biosynthetic process"/>
    <property type="evidence" value="ECO:0007669"/>
    <property type="project" value="UniProtKB-KW"/>
</dbReference>
<organism evidence="7 8">
    <name type="scientific">Citrus sinensis</name>
    <name type="common">Sweet orange</name>
    <name type="synonym">Citrus aurantium var. sinensis</name>
    <dbReference type="NCBI Taxonomy" id="2711"/>
    <lineage>
        <taxon>Eukaryota</taxon>
        <taxon>Viridiplantae</taxon>
        <taxon>Streptophyta</taxon>
        <taxon>Embryophyta</taxon>
        <taxon>Tracheophyta</taxon>
        <taxon>Spermatophyta</taxon>
        <taxon>Magnoliopsida</taxon>
        <taxon>eudicotyledons</taxon>
        <taxon>Gunneridae</taxon>
        <taxon>Pentapetalae</taxon>
        <taxon>rosids</taxon>
        <taxon>malvids</taxon>
        <taxon>Sapindales</taxon>
        <taxon>Rutaceae</taxon>
        <taxon>Aurantioideae</taxon>
        <taxon>Citrus</taxon>
    </lineage>
</organism>
<reference evidence="7 8" key="1">
    <citation type="submission" date="2014-04" db="EMBL/GenBank/DDBJ databases">
        <authorList>
            <consortium name="International Citrus Genome Consortium"/>
            <person name="Gmitter F."/>
            <person name="Chen C."/>
            <person name="Farmerie W."/>
            <person name="Harkins T."/>
            <person name="Desany B."/>
            <person name="Mohiuddin M."/>
            <person name="Kodira C."/>
            <person name="Borodovsky M."/>
            <person name="Lomsadze A."/>
            <person name="Burns P."/>
            <person name="Jenkins J."/>
            <person name="Prochnik S."/>
            <person name="Shu S."/>
            <person name="Chapman J."/>
            <person name="Pitluck S."/>
            <person name="Schmutz J."/>
            <person name="Rokhsar D."/>
        </authorList>
    </citation>
    <scope>NUCLEOTIDE SEQUENCE</scope>
</reference>
<evidence type="ECO:0000313" key="8">
    <source>
        <dbReference type="Proteomes" id="UP000027120"/>
    </source>
</evidence>
<dbReference type="PROSITE" id="PS00868">
    <property type="entry name" value="CYS_MET_METAB_PP"/>
    <property type="match status" value="1"/>
</dbReference>
<evidence type="ECO:0000256" key="6">
    <source>
        <dbReference type="RuleBase" id="RU362118"/>
    </source>
</evidence>
<dbReference type="EMBL" id="KK786096">
    <property type="protein sequence ID" value="KDO40174.1"/>
    <property type="molecule type" value="Genomic_DNA"/>
</dbReference>
<dbReference type="PANTHER" id="PTHR11808:SF50">
    <property type="entry name" value="CYSTATHIONINE BETA-LYASE"/>
    <property type="match status" value="1"/>
</dbReference>
<keyword evidence="5" id="KW-0456">Lyase</keyword>
<feature type="non-terminal residue" evidence="7">
    <location>
        <position position="171"/>
    </location>
</feature>
<dbReference type="GO" id="GO:0019346">
    <property type="term" value="P:transsulfuration"/>
    <property type="evidence" value="ECO:0007669"/>
    <property type="project" value="InterPro"/>
</dbReference>